<comment type="caution">
    <text evidence="12">The sequence shown here is derived from an EMBL/GenBank/DDBJ whole genome shotgun (WGS) entry which is preliminary data.</text>
</comment>
<evidence type="ECO:0000256" key="10">
    <source>
        <dbReference type="RuleBase" id="RU366046"/>
    </source>
</evidence>
<dbReference type="NCBIfam" id="TIGR01179">
    <property type="entry name" value="galE"/>
    <property type="match status" value="1"/>
</dbReference>
<evidence type="ECO:0000256" key="2">
    <source>
        <dbReference type="ARBA" id="ARBA00001911"/>
    </source>
</evidence>
<protein>
    <recommendedName>
        <fullName evidence="6 10">UDP-glucose 4-epimerase</fullName>
        <ecNumber evidence="5 10">5.1.3.2</ecNumber>
    </recommendedName>
</protein>
<evidence type="ECO:0000313" key="13">
    <source>
        <dbReference type="Proteomes" id="UP000625247"/>
    </source>
</evidence>
<evidence type="ECO:0000256" key="5">
    <source>
        <dbReference type="ARBA" id="ARBA00013189"/>
    </source>
</evidence>
<evidence type="ECO:0000256" key="4">
    <source>
        <dbReference type="ARBA" id="ARBA00007637"/>
    </source>
</evidence>
<dbReference type="CDD" id="cd05247">
    <property type="entry name" value="UDP_G4E_1_SDR_e"/>
    <property type="match status" value="1"/>
</dbReference>
<sequence>MNSHNTLICVIGGAGYIGSHMVALLQANGYSVVVIDDLSTGFLTSIPKVLFEQGSILDKEFLADFFTRYNIGAVFHFASSIQVGESVSNPRKYYKNNLIGTISLLDQMVESKVSKLIFSSTAAIFGSPDYTPIDELHPRRPLSPYGRSKLFVEEILADYETAYNLRSVSLRYFNAAGASPCGQLGERHFPETHLIPLLLQCAANRSPSFSIFGNDYDTADGTCVRDYIHVEDLCRAHLLSLSYLDKDNPSAAFNLGTGVGHSVSEVVSAVEDVTRSKLNIQIKPRRPGDPASLVADGKKANLALGWMPTRVDLKEIIAHAWAWEQKHPWI</sequence>
<organism evidence="12 13">
    <name type="scientific">Pseudomonas lutea</name>
    <dbReference type="NCBI Taxonomy" id="243924"/>
    <lineage>
        <taxon>Bacteria</taxon>
        <taxon>Pseudomonadati</taxon>
        <taxon>Pseudomonadota</taxon>
        <taxon>Gammaproteobacteria</taxon>
        <taxon>Pseudomonadales</taxon>
        <taxon>Pseudomonadaceae</taxon>
        <taxon>Pseudomonas</taxon>
    </lineage>
</organism>
<dbReference type="Pfam" id="PF01370">
    <property type="entry name" value="Epimerase"/>
    <property type="match status" value="1"/>
</dbReference>
<dbReference type="InterPro" id="IPR001509">
    <property type="entry name" value="Epimerase_deHydtase"/>
</dbReference>
<feature type="domain" description="NAD-dependent epimerase/dehydratase" evidence="11">
    <location>
        <begin position="8"/>
        <end position="256"/>
    </location>
</feature>
<keyword evidence="8 10" id="KW-0413">Isomerase</keyword>
<proteinExistence type="inferred from homology"/>
<comment type="similarity">
    <text evidence="4 10">Belongs to the NAD(P)-dependent epimerase/dehydratase family.</text>
</comment>
<dbReference type="EC" id="5.1.3.2" evidence="5 10"/>
<evidence type="ECO:0000256" key="6">
    <source>
        <dbReference type="ARBA" id="ARBA00018569"/>
    </source>
</evidence>
<reference evidence="12 13" key="1">
    <citation type="journal article" date="2020" name="FEMS Microbiol. Ecol.">
        <title>Temporal dynamics of bacterial communities during seed development and maturation.</title>
        <authorList>
            <person name="Chesneau G."/>
            <person name="Torres-Cortes G."/>
            <person name="Briand M."/>
            <person name="Darrasse A."/>
            <person name="Preveaux A."/>
            <person name="Marais C."/>
            <person name="Jacques M.A."/>
            <person name="Shade A."/>
            <person name="Barret M."/>
        </authorList>
    </citation>
    <scope>NUCLEOTIDE SEQUENCE [LARGE SCALE GENOMIC DNA]</scope>
    <source>
        <strain evidence="12 13">CFBP13723</strain>
    </source>
</reference>
<evidence type="ECO:0000256" key="7">
    <source>
        <dbReference type="ARBA" id="ARBA00023027"/>
    </source>
</evidence>
<evidence type="ECO:0000256" key="8">
    <source>
        <dbReference type="ARBA" id="ARBA00023235"/>
    </source>
</evidence>
<comment type="catalytic activity">
    <reaction evidence="1 10">
        <text>UDP-alpha-D-glucose = UDP-alpha-D-galactose</text>
        <dbReference type="Rhea" id="RHEA:22168"/>
        <dbReference type="ChEBI" id="CHEBI:58885"/>
        <dbReference type="ChEBI" id="CHEBI:66914"/>
        <dbReference type="EC" id="5.1.3.2"/>
    </reaction>
</comment>
<evidence type="ECO:0000259" key="11">
    <source>
        <dbReference type="Pfam" id="PF01370"/>
    </source>
</evidence>
<keyword evidence="9 10" id="KW-0119">Carbohydrate metabolism</keyword>
<gene>
    <name evidence="12" type="primary">galE</name>
    <name evidence="12" type="ORF">IFT62_24405</name>
</gene>
<keyword evidence="7 10" id="KW-0520">NAD</keyword>
<dbReference type="PANTHER" id="PTHR43725:SF53">
    <property type="entry name" value="UDP-ARABINOSE 4-EPIMERASE 1"/>
    <property type="match status" value="1"/>
</dbReference>
<evidence type="ECO:0000256" key="9">
    <source>
        <dbReference type="ARBA" id="ARBA00023277"/>
    </source>
</evidence>
<comment type="subunit">
    <text evidence="10">Homodimer.</text>
</comment>
<evidence type="ECO:0000256" key="3">
    <source>
        <dbReference type="ARBA" id="ARBA00004947"/>
    </source>
</evidence>
<accession>A0ABR9AGC3</accession>
<comment type="cofactor">
    <cofactor evidence="2 10">
        <name>NAD(+)</name>
        <dbReference type="ChEBI" id="CHEBI:57540"/>
    </cofactor>
</comment>
<name>A0ABR9AGC3_9PSED</name>
<dbReference type="GO" id="GO:0003978">
    <property type="term" value="F:UDP-glucose 4-epimerase activity"/>
    <property type="evidence" value="ECO:0007669"/>
    <property type="project" value="UniProtKB-EC"/>
</dbReference>
<dbReference type="Gene3D" id="3.90.25.10">
    <property type="entry name" value="UDP-galactose 4-epimerase, domain 1"/>
    <property type="match status" value="1"/>
</dbReference>
<dbReference type="Proteomes" id="UP000625247">
    <property type="component" value="Unassembled WGS sequence"/>
</dbReference>
<dbReference type="PANTHER" id="PTHR43725">
    <property type="entry name" value="UDP-GLUCOSE 4-EPIMERASE"/>
    <property type="match status" value="1"/>
</dbReference>
<dbReference type="RefSeq" id="WP_191946025.1">
    <property type="nucleotide sequence ID" value="NZ_JACYNP010000016.1"/>
</dbReference>
<dbReference type="InterPro" id="IPR036291">
    <property type="entry name" value="NAD(P)-bd_dom_sf"/>
</dbReference>
<comment type="pathway">
    <text evidence="3 10">Carbohydrate metabolism; galactose metabolism.</text>
</comment>
<dbReference type="SUPFAM" id="SSF51735">
    <property type="entry name" value="NAD(P)-binding Rossmann-fold domains"/>
    <property type="match status" value="1"/>
</dbReference>
<dbReference type="EMBL" id="JACYNP010000016">
    <property type="protein sequence ID" value="MBD8124353.1"/>
    <property type="molecule type" value="Genomic_DNA"/>
</dbReference>
<dbReference type="Gene3D" id="3.40.50.720">
    <property type="entry name" value="NAD(P)-binding Rossmann-like Domain"/>
    <property type="match status" value="1"/>
</dbReference>
<evidence type="ECO:0000256" key="1">
    <source>
        <dbReference type="ARBA" id="ARBA00000083"/>
    </source>
</evidence>
<dbReference type="InterPro" id="IPR005886">
    <property type="entry name" value="UDP_G4E"/>
</dbReference>
<keyword evidence="13" id="KW-1185">Reference proteome</keyword>
<evidence type="ECO:0000313" key="12">
    <source>
        <dbReference type="EMBL" id="MBD8124353.1"/>
    </source>
</evidence>